<evidence type="ECO:0000256" key="1">
    <source>
        <dbReference type="ARBA" id="ARBA00022598"/>
    </source>
</evidence>
<dbReference type="InterPro" id="IPR011761">
    <property type="entry name" value="ATP-grasp"/>
</dbReference>
<keyword evidence="1" id="KW-0436">Ligase</keyword>
<feature type="domain" description="Caspase family p20" evidence="5">
    <location>
        <begin position="1"/>
        <end position="20"/>
    </location>
</feature>
<dbReference type="InterPro" id="IPR001309">
    <property type="entry name" value="Pept_C14_p20"/>
</dbReference>
<dbReference type="PROSITE" id="PS50975">
    <property type="entry name" value="ATP_GRASP"/>
    <property type="match status" value="1"/>
</dbReference>
<keyword evidence="8" id="KW-1185">Reference proteome</keyword>
<dbReference type="SUPFAM" id="SSF51735">
    <property type="entry name" value="NAD(P)-binding Rossmann-fold domains"/>
    <property type="match status" value="1"/>
</dbReference>
<dbReference type="GO" id="GO:0005524">
    <property type="term" value="F:ATP binding"/>
    <property type="evidence" value="ECO:0007669"/>
    <property type="project" value="UniProtKB-UniRule"/>
</dbReference>
<dbReference type="RefSeq" id="WP_068139752.1">
    <property type="nucleotide sequence ID" value="NZ_CP042914.1"/>
</dbReference>
<dbReference type="PROSITE" id="PS50208">
    <property type="entry name" value="CASPASE_P20"/>
    <property type="match status" value="1"/>
</dbReference>
<dbReference type="Proteomes" id="UP000325286">
    <property type="component" value="Chromosome"/>
</dbReference>
<gene>
    <name evidence="7" type="ORF">UC8_39210</name>
</gene>
<dbReference type="Pfam" id="PF15632">
    <property type="entry name" value="ATPgrasp_Ter"/>
    <property type="match status" value="1"/>
</dbReference>
<keyword evidence="3 4" id="KW-0067">ATP-binding</keyword>
<dbReference type="GO" id="GO:0046872">
    <property type="term" value="F:metal ion binding"/>
    <property type="evidence" value="ECO:0007669"/>
    <property type="project" value="InterPro"/>
</dbReference>
<name>A0A5B9R6H5_9BACT</name>
<dbReference type="EMBL" id="CP042914">
    <property type="protein sequence ID" value="QEG41893.1"/>
    <property type="molecule type" value="Genomic_DNA"/>
</dbReference>
<dbReference type="Gene3D" id="3.30.470.20">
    <property type="entry name" value="ATP-grasp fold, B domain"/>
    <property type="match status" value="1"/>
</dbReference>
<dbReference type="KEGG" id="rul:UC8_39210"/>
<proteinExistence type="predicted"/>
<dbReference type="InterPro" id="IPR013815">
    <property type="entry name" value="ATP_grasp_subdomain_1"/>
</dbReference>
<dbReference type="Gene3D" id="3.40.50.20">
    <property type="match status" value="1"/>
</dbReference>
<evidence type="ECO:0000256" key="3">
    <source>
        <dbReference type="ARBA" id="ARBA00022840"/>
    </source>
</evidence>
<dbReference type="AlphaFoldDB" id="A0A5B9R6H5"/>
<dbReference type="PANTHER" id="PTHR43585:SF2">
    <property type="entry name" value="ATP-GRASP ENZYME FSQD"/>
    <property type="match status" value="1"/>
</dbReference>
<evidence type="ECO:0000256" key="2">
    <source>
        <dbReference type="ARBA" id="ARBA00022741"/>
    </source>
</evidence>
<dbReference type="SUPFAM" id="SSF56059">
    <property type="entry name" value="Glutathione synthetase ATP-binding domain-like"/>
    <property type="match status" value="1"/>
</dbReference>
<evidence type="ECO:0000313" key="7">
    <source>
        <dbReference type="EMBL" id="QEG41893.1"/>
    </source>
</evidence>
<feature type="domain" description="ATP-grasp" evidence="6">
    <location>
        <begin position="125"/>
        <end position="315"/>
    </location>
</feature>
<dbReference type="OrthoDB" id="5420347at2"/>
<evidence type="ECO:0000259" key="5">
    <source>
        <dbReference type="PROSITE" id="PS50208"/>
    </source>
</evidence>
<dbReference type="GO" id="GO:0006508">
    <property type="term" value="P:proteolysis"/>
    <property type="evidence" value="ECO:0007669"/>
    <property type="project" value="InterPro"/>
</dbReference>
<dbReference type="GO" id="GO:0016874">
    <property type="term" value="F:ligase activity"/>
    <property type="evidence" value="ECO:0007669"/>
    <property type="project" value="UniProtKB-KW"/>
</dbReference>
<sequence length="421" mass="47191">MKSESSKPKVLVTDACRGAAVATIRTLARNGYQVIAADREKTSPGLASRFATHRVVYACPTSNPQQFIEDILAAVERYQIDMIVPVTEQAVLPLEFARARIQEVCKVPWAPTEAMATVRDKHRTFELAEQLGVPYPRTRMVHTTEEALQHGPDLGWPLVLKPNSSHTLRDDRPVQVWSVAYAHSEQELREKMRPFEGQCPVLLQEYFQGAGVGVEVLAYEGNVLCAFQHRRLREVPLTGGASSLRRSEPLNPVLYEHTLELIKALKWTGLAMAEFKWNERGECRLMEINGRIWGSLPVAIAAGVDFPTRLCDLVLNGPPADVGEVDTTYRTGMHVQSFQKELSWIIRVLRGAGQHPVMQMPRRRAAVGAMVDLLKPHYRFDILSLSDPMPGIRMLRNFAALATKPLRSRFRRSAAQPKSGT</sequence>
<dbReference type="InterPro" id="IPR052032">
    <property type="entry name" value="ATP-dep_AA_Ligase"/>
</dbReference>
<accession>A0A5B9R6H5</accession>
<dbReference type="GO" id="GO:0004197">
    <property type="term" value="F:cysteine-type endopeptidase activity"/>
    <property type="evidence" value="ECO:0007669"/>
    <property type="project" value="InterPro"/>
</dbReference>
<dbReference type="Gene3D" id="3.30.1490.20">
    <property type="entry name" value="ATP-grasp fold, A domain"/>
    <property type="match status" value="1"/>
</dbReference>
<dbReference type="InterPro" id="IPR036291">
    <property type="entry name" value="NAD(P)-bd_dom_sf"/>
</dbReference>
<evidence type="ECO:0000256" key="4">
    <source>
        <dbReference type="PROSITE-ProRule" id="PRU00409"/>
    </source>
</evidence>
<keyword evidence="2 4" id="KW-0547">Nucleotide-binding</keyword>
<evidence type="ECO:0000259" key="6">
    <source>
        <dbReference type="PROSITE" id="PS50975"/>
    </source>
</evidence>
<protein>
    <submittedName>
        <fullName evidence="7">Carbamoyl phosphate synthase-like protein</fullName>
    </submittedName>
</protein>
<organism evidence="7 8">
    <name type="scientific">Roseimaritima ulvae</name>
    <dbReference type="NCBI Taxonomy" id="980254"/>
    <lineage>
        <taxon>Bacteria</taxon>
        <taxon>Pseudomonadati</taxon>
        <taxon>Planctomycetota</taxon>
        <taxon>Planctomycetia</taxon>
        <taxon>Pirellulales</taxon>
        <taxon>Pirellulaceae</taxon>
        <taxon>Roseimaritima</taxon>
    </lineage>
</organism>
<evidence type="ECO:0000313" key="8">
    <source>
        <dbReference type="Proteomes" id="UP000325286"/>
    </source>
</evidence>
<reference evidence="7 8" key="1">
    <citation type="submission" date="2019-08" db="EMBL/GenBank/DDBJ databases">
        <title>Deep-cultivation of Planctomycetes and their phenomic and genomic characterization uncovers novel biology.</title>
        <authorList>
            <person name="Wiegand S."/>
            <person name="Jogler M."/>
            <person name="Boedeker C."/>
            <person name="Pinto D."/>
            <person name="Vollmers J."/>
            <person name="Rivas-Marin E."/>
            <person name="Kohn T."/>
            <person name="Peeters S.H."/>
            <person name="Heuer A."/>
            <person name="Rast P."/>
            <person name="Oberbeckmann S."/>
            <person name="Bunk B."/>
            <person name="Jeske O."/>
            <person name="Meyerdierks A."/>
            <person name="Storesund J.E."/>
            <person name="Kallscheuer N."/>
            <person name="Luecker S."/>
            <person name="Lage O.M."/>
            <person name="Pohl T."/>
            <person name="Merkel B.J."/>
            <person name="Hornburger P."/>
            <person name="Mueller R.-W."/>
            <person name="Bruemmer F."/>
            <person name="Labrenz M."/>
            <person name="Spormann A.M."/>
            <person name="Op den Camp H."/>
            <person name="Overmann J."/>
            <person name="Amann R."/>
            <person name="Jetten M.S.M."/>
            <person name="Mascher T."/>
            <person name="Medema M.H."/>
            <person name="Devos D.P."/>
            <person name="Kaster A.-K."/>
            <person name="Ovreas L."/>
            <person name="Rohde M."/>
            <person name="Galperin M.Y."/>
            <person name="Jogler C."/>
        </authorList>
    </citation>
    <scope>NUCLEOTIDE SEQUENCE [LARGE SCALE GENOMIC DNA]</scope>
    <source>
        <strain evidence="7 8">UC8</strain>
    </source>
</reference>
<dbReference type="PANTHER" id="PTHR43585">
    <property type="entry name" value="FUMIPYRROLE BIOSYNTHESIS PROTEIN C"/>
    <property type="match status" value="1"/>
</dbReference>